<dbReference type="InterPro" id="IPR041589">
    <property type="entry name" value="DNAH3_AAA_lid_1"/>
</dbReference>
<keyword evidence="22" id="KW-1133">Transmembrane helix</keyword>
<dbReference type="ExpressionAtlas" id="A0A287BJM7">
    <property type="expression patterns" value="baseline and differential"/>
</dbReference>
<dbReference type="FunFam" id="3.40.50.300:FF:000362">
    <property type="entry name" value="Dynein, axonemal, heavy chain 6"/>
    <property type="match status" value="1"/>
</dbReference>
<keyword evidence="15" id="KW-0505">Motor protein</keyword>
<dbReference type="Pfam" id="PF12774">
    <property type="entry name" value="AAA_6"/>
    <property type="match status" value="1"/>
</dbReference>
<evidence type="ECO:0000256" key="17">
    <source>
        <dbReference type="ARBA" id="ARBA00023273"/>
    </source>
</evidence>
<protein>
    <recommendedName>
        <fullName evidence="19">Dynein axonemal heavy chain 12</fullName>
    </recommendedName>
</protein>
<dbReference type="FunFam" id="3.20.180.20:FF:000003">
    <property type="entry name" value="Dynein heavy chain 12, axonemal"/>
    <property type="match status" value="1"/>
</dbReference>
<comment type="similarity">
    <text evidence="3">Belongs to the dynein heavy chain family.</text>
</comment>
<dbReference type="SUPFAM" id="SSF52540">
    <property type="entry name" value="P-loop containing nucleoside triphosphate hydrolases"/>
    <property type="match status" value="4"/>
</dbReference>
<keyword evidence="6" id="KW-0493">Microtubule</keyword>
<keyword evidence="22" id="KW-0472">Membrane</keyword>
<evidence type="ECO:0000256" key="10">
    <source>
        <dbReference type="ARBA" id="ARBA00022840"/>
    </source>
</evidence>
<evidence type="ECO:0000256" key="7">
    <source>
        <dbReference type="ARBA" id="ARBA00022737"/>
    </source>
</evidence>
<name>A0A287BJM7_PIG</name>
<dbReference type="Pfam" id="PF17857">
    <property type="entry name" value="AAA_lid_1"/>
    <property type="match status" value="1"/>
</dbReference>
<dbReference type="GO" id="GO:0045505">
    <property type="term" value="F:dynein intermediate chain binding"/>
    <property type="evidence" value="ECO:0007669"/>
    <property type="project" value="InterPro"/>
</dbReference>
<dbReference type="Pfam" id="PF12780">
    <property type="entry name" value="AAA_8"/>
    <property type="match status" value="1"/>
</dbReference>
<reference evidence="24" key="2">
    <citation type="journal article" date="2020" name="Gigascience">
        <title>An improved pig reference genome sequence to enable pig genetics and genomics research.</title>
        <authorList>
            <person name="Warr A."/>
            <person name="Affara N."/>
            <person name="Aken B."/>
            <person name="Beiki H."/>
            <person name="Bickhart D.M."/>
            <person name="Billis K."/>
            <person name="Chow W."/>
            <person name="Eory L."/>
            <person name="Finlayson H.A."/>
            <person name="Flicek P."/>
            <person name="Giron C.G."/>
            <person name="Griffin D.K."/>
            <person name="Hall R."/>
            <person name="Hannum G."/>
            <person name="Hourlier T."/>
            <person name="Howe K."/>
            <person name="Hume D.A."/>
            <person name="Izuogu O."/>
            <person name="Kim K."/>
            <person name="Koren S."/>
            <person name="Liu H."/>
            <person name="Manchanda N."/>
            <person name="Martin F.J."/>
            <person name="Nonneman D.J."/>
            <person name="O'Connor R.E."/>
            <person name="Phillippy A.M."/>
            <person name="Rohrer G.A."/>
            <person name="Rosen B.D."/>
            <person name="Rund L.A."/>
            <person name="Sargent C.A."/>
            <person name="Schook L.B."/>
            <person name="Schroeder S.G."/>
            <person name="Schwartz A.S."/>
            <person name="Skinner B.M."/>
            <person name="Talbot R."/>
            <person name="Tseng E."/>
            <person name="Tuggle C.K."/>
            <person name="Watson M."/>
            <person name="Smith T.P.L."/>
            <person name="Archibald A.L."/>
        </authorList>
    </citation>
    <scope>NUCLEOTIDE SEQUENCE [LARGE SCALE GENOMIC DNA]</scope>
    <source>
        <strain evidence="24">Duroc</strain>
    </source>
</reference>
<dbReference type="Gene3D" id="1.10.287.2620">
    <property type="match status" value="1"/>
</dbReference>
<dbReference type="FunFam" id="1.20.140.100:FF:000004">
    <property type="entry name" value="Dynein axonemal heavy chain 6"/>
    <property type="match status" value="1"/>
</dbReference>
<keyword evidence="17" id="KW-0966">Cell projection</keyword>
<dbReference type="Gene3D" id="3.20.180.20">
    <property type="entry name" value="Dynein heavy chain, N-terminal domain 2"/>
    <property type="match status" value="1"/>
</dbReference>
<evidence type="ECO:0000256" key="15">
    <source>
        <dbReference type="ARBA" id="ARBA00023175"/>
    </source>
</evidence>
<dbReference type="GO" id="GO:0005858">
    <property type="term" value="C:axonemal dynein complex"/>
    <property type="evidence" value="ECO:0007669"/>
    <property type="project" value="UniProtKB-ARBA"/>
</dbReference>
<evidence type="ECO:0000256" key="11">
    <source>
        <dbReference type="ARBA" id="ARBA00022846"/>
    </source>
</evidence>
<dbReference type="InterPro" id="IPR024317">
    <property type="entry name" value="Dynein_heavy_chain_D4_dom"/>
</dbReference>
<dbReference type="InterPro" id="IPR013602">
    <property type="entry name" value="Dynein_heavy_linker"/>
</dbReference>
<dbReference type="GeneTree" id="ENSGT00940000154280"/>
<dbReference type="Pfam" id="PF12781">
    <property type="entry name" value="AAA_9"/>
    <property type="match status" value="1"/>
</dbReference>
<evidence type="ECO:0000256" key="22">
    <source>
        <dbReference type="SAM" id="Phobius"/>
    </source>
</evidence>
<evidence type="ECO:0000259" key="23">
    <source>
        <dbReference type="SMART" id="SM00382"/>
    </source>
</evidence>
<dbReference type="InterPro" id="IPR024743">
    <property type="entry name" value="Dynein_HC_stalk"/>
</dbReference>
<evidence type="ECO:0000256" key="4">
    <source>
        <dbReference type="ARBA" id="ARBA00011655"/>
    </source>
</evidence>
<comment type="subunit">
    <text evidence="4">Consists of at least two heavy chains and a number of intermediate and light chains.</text>
</comment>
<dbReference type="GO" id="GO:0008569">
    <property type="term" value="F:minus-end-directed microtubule motor activity"/>
    <property type="evidence" value="ECO:0007669"/>
    <property type="project" value="InterPro"/>
</dbReference>
<gene>
    <name evidence="24" type="primary">DNAH12</name>
</gene>
<dbReference type="GO" id="GO:0031514">
    <property type="term" value="C:motile cilium"/>
    <property type="evidence" value="ECO:0007669"/>
    <property type="project" value="UniProtKB-SubCell"/>
</dbReference>
<evidence type="ECO:0000256" key="14">
    <source>
        <dbReference type="ARBA" id="ARBA00023069"/>
    </source>
</evidence>
<keyword evidence="12" id="KW-0243">Dynein</keyword>
<dbReference type="FunFam" id="1.20.920.20:FF:000006">
    <property type="entry name" value="Dynein, axonemal, heavy chain 6"/>
    <property type="match status" value="1"/>
</dbReference>
<dbReference type="Ensembl" id="ENSSSCT00000048223.3">
    <property type="protein sequence ID" value="ENSSSCP00000056731.3"/>
    <property type="gene ID" value="ENSSSCG00000020990.4"/>
</dbReference>
<dbReference type="InterPro" id="IPR043157">
    <property type="entry name" value="Dynein_AAA1S"/>
</dbReference>
<evidence type="ECO:0000256" key="13">
    <source>
        <dbReference type="ARBA" id="ARBA00023054"/>
    </source>
</evidence>
<feature type="coiled-coil region" evidence="20">
    <location>
        <begin position="602"/>
        <end position="662"/>
    </location>
</feature>
<dbReference type="InterPro" id="IPR042222">
    <property type="entry name" value="Dynein_2_N"/>
</dbReference>
<dbReference type="Gene3D" id="1.20.140.100">
    <property type="entry name" value="Dynein heavy chain, N-terminal domain 2"/>
    <property type="match status" value="1"/>
</dbReference>
<dbReference type="FunFam" id="1.10.8.710:FF:000004">
    <property type="entry name" value="Dynein axonemal heavy chain 6"/>
    <property type="match status" value="1"/>
</dbReference>
<evidence type="ECO:0000256" key="2">
    <source>
        <dbReference type="ARBA" id="ARBA00004430"/>
    </source>
</evidence>
<accession>A0A287BJM7</accession>
<comment type="function">
    <text evidence="18">Force generating protein of respiratory cilia. Produces force towards the minus ends of microtubules. Dynein has ATPase activity; the force-producing power stroke is thought to occur on release of ADP. Involved in sperm motility; implicated in sperm flagellar assembly.</text>
</comment>
<dbReference type="GO" id="GO:0051959">
    <property type="term" value="F:dynein light intermediate chain binding"/>
    <property type="evidence" value="ECO:0007669"/>
    <property type="project" value="InterPro"/>
</dbReference>
<keyword evidence="5" id="KW-0963">Cytoplasm</keyword>
<dbReference type="PANTHER" id="PTHR22878">
    <property type="entry name" value="DYNEIN HEAVY CHAIN 6, AXONEMAL-LIKE-RELATED"/>
    <property type="match status" value="1"/>
</dbReference>
<evidence type="ECO:0000256" key="21">
    <source>
        <dbReference type="SAM" id="MobiDB-lite"/>
    </source>
</evidence>
<dbReference type="Gene3D" id="1.10.8.710">
    <property type="match status" value="1"/>
</dbReference>
<evidence type="ECO:0000313" key="24">
    <source>
        <dbReference type="Ensembl" id="ENSSSCP00000056731.3"/>
    </source>
</evidence>
<dbReference type="Bgee" id="ENSSSCG00000020990">
    <property type="expression patterns" value="Expressed in testis and 9 other cell types or tissues"/>
</dbReference>
<dbReference type="Gene3D" id="1.20.920.20">
    <property type="match status" value="1"/>
</dbReference>
<dbReference type="SMART" id="SM00382">
    <property type="entry name" value="AAA"/>
    <property type="match status" value="2"/>
</dbReference>
<sequence length="3806" mass="436632">MSDPNKAAIAAEKEALNLKLPPIVRPPEDIGVDTPTQSKLLSYRRSKEEQKTINQLVIKGAKRNLDRTLDKRTPSSPQPDYPSTMTSEIKKKGFDYIYLKQCVESSPIVPIQQEWLDHMLMLIPESLKEGKEREELVQSLISEVSSDFEKSMKRYLVRSVLVIPSVKRFEDEGGPLPESPVGLDYSKPWHSNYLQARNQILANLHIVHPTMKMLLDLGYTTFANTILIDLTGIRSKGPIDCESMKNDLSIQARKAEEKIMNTWYPKVISLFTKKEALEGIKPETLDAFYNCVSTLISNQLKDLLKRTVEEFVKLFDAEDQRGLPIFKMELTFDDDKMEFYPTFQDLEDVVLSLVERIAEALQNVQTVPSWLSGTSTTVNIDTELPEHVLQWALNTLKVAVHRNLEGARKHYETYVEKYNWLLDGTAVEQIESFQVEDHTFDEYTEFIGKFLNLASEIMLLPQWVHFPMVRLDCEDLKTGLTKKAKAFANTLLNYIASKHRKENECICSEFETIKEHALKVPETTEEMMDLISYVEKARTVGIHELASRIKESRRRMSYLLDIFLFSPEDLALNSAVLMWPSKINPIFDENDELIENAKHKKENELIAKREKLILEIEKESRRMEEFAEFAELERMQQYVTDVRQLQKRIQESEEAVQFINKEEELFKWELTKYPELDKLKVNIEPYQKFFNLVLKWQRTEKRWMDGGFLDLNGESMEADVDEFSREIFKTLKFFQTKQKKELQERRKAAKRGSLGEEEKLEEQPKENPTITMCTTVMEQIKVFKDYIPTVSILCNPGMRTRHWKQLSEIVGYDLTPDSGTTLRKVLKLNLTPYLDKFEVISAGASKEFSLEKAMHTMMGIWDDMAFHISLYRDTGVCILSSVDEIQALLDDQIIKTQTMRGSPFIKPFEKEIKAWEDRLIRIQETIDEWLKVQAHWLYLEPIFCSEDIMQQMPEEGRQFQTVDRHWRDIMRFCAKDPKVLAATSLTGLLEKLQNCNELLEKIMKGLNAYLEKKRLFFPRFFFLSNDEMLEILSETKDPLRVQPHLKKCFEGIAKLEFLPNLDIKAMYSSEGERVELIALISTSAARGAVEKWLIQVEDLMLRSIHDVIAAARLHVEVPGRDWVREWPGQVVLCVSQMFWTSETQEELQNQLNDIVELVRGKLSKQTRITLGALVTIDVHARDVVMDMINMGVSHDTDFQWLAQLRYYWEYENARVRIINCNVKYAYEYLGNSPRLVITPLTDRCYRTLIGAFYLNLGGAPEGPAGTGKTETTKDLAKALAVQCVVFNCSDGLDYLAMGKFFKGLASSGAWACFDEFNRIELEVLSVVAQQILCIQRAIQQKLEVFIFEGTELKLNPNCFVAITMNPGYAGRSELPDNLKVLFRTVAMMVPNYALIAEISLYSYGFLNAKPLSVKIVMTYRLCSEQLSSQFHYDYGMRAVKAVLVAAGNLKLKFPNENEDILLLRSIKDVNEPKFLSHDIPLFNGITSDLFPGEFLECAYEACKVHNLQPVKFFLEKMIQTYEMMIVRHGFMLVGEPFAAKTKVLHMLAETLTLMNERGYGEEEKVIYRTINPKSITMGQLFGQFDPVSHEWTDGIVANTFREFALLETPDRKWVVFDGPIDTLWIESMNTVLDDNKKLCLMSGEIIQMSPQMSLIFEAMDLSQASPATISRCGMIYLEPSQLGWKPLVSSWLNSLKGPLQEPDHQALLKGLFDWLIQPTLSLQILSCLHFKFLNFKFYKGLMKNMFFIFLNETFIACFIFSLIWSIGGSCDTDGRLVFDIYIRLVIQGKDENNPIPDSVGKWECPFDEKGLVYDYMYELKNRGRWIHWNELIKSTNLGDKRVKIQDIIVPTMDTIRYTFLMDLSITYAKPLLFVGPTGTGKSVYVKDKLMNHLEKDLYFPFYVNFSARTSANQVQNIIMARLDKRRKGVFGPPMGKKCIIFIDDMNMPALEKYGAQPPIELLRQFFDSGNWYDLKDTSKITLVDIELIAAMGPPGGGRNPVTPRFIRHFNICTINTFSDETMIRIFSSIVAFYLRTREFPPEYFLVGNQIVSGTMEIYKQSMENLLPTPTKSHYIFNLRDFSRVIRGCLLIEREAVENKHTMTRLFVHEVLRVFYDRLINDNDRFWLFTLTRNVVRDHFKESFENIFSHLRKGNAPVSIFIYIEIPNIHQFNDIVDQCLDEYNQTHKTRMNLVIFRYVLEHLSRICRILKQSGGNALLVGLGGSGRQSLTCLATSMAKMQIFQPEISKSYGMNEWREDMKKTVFLITDTQIKEEAFLEDIDSVLNTGEVPNIFAADEKQEGVRPMAQAGNKHDQLSPLALFAFFVNRCKDNLHVVVAFSPIGDAFRNRLRQFPSLINCCTIDWFQPWPEDALELVAVKFLETLELTEVERQEIICYLSFRFLHELGRHNYVTATSYLELIASFRQLLTKKRQAVMEAKQRYVNGLDKLAFAESQLVQLQPKLEEAKIASGKAEEAQALKNECESDLAEAIPALEAALSALDTLKPADITIVKSMKNPPSGVKLVMAAVCVMKDIKPEKISDPSGTGGKILDYWGPSKKLLGDMNFLRDLREYDKDNIPVSFIKIRGEYLTNPEFDPPKVAKASSAAEGLCKWIMAMEVYDRVAKVVAPKKARLTEAQKSLAETMELLNQKREELTAVEHHLENLQRIFLEKTEEKARLEDQVELCAKKLERASKLIGGLGGEKSRWAQAADDLQTVYENLTGDVLVSAGVIAYLGAFTSDFRQTCTEDWSTLCKEKKIPCSQEFSLSKTLGDPVKIRAWNIAGLPTDTFSIDNGVIVNNSRRWPLMIDPQGQANKWIKNSEKENQLSVIKLSDSDYMRTLENCIQFGTPLLLENVGEELDPSLEPLLLRQTFKQGGIDCIRLGEVIIEYSFDFKFYITTKLRNPHYMPELATKVSLLNFMITPEGLEDQLLGIVVAKERPELEEERNALILQSAANKKQLKDIEKKILETLSSSEGNILEDESAIKVLDSAKLMSNEITKKQQIAEKTELKIAESREGYRPIAKHSSVLFFSIADLANIDPMYQYSLTWFVNLYINSIHDSNKSKILEKRLRYLNDHFTYNLYCNICRSLFEKDKLLFSFLLCANLLLAKKEIEYQELMFLLTGGVSLKSAEKNPDPSWLQDKSWEEICHASEFPAFKGLRDHFCDNITEWRKIYDSKEPHNAKFPVPMDKRLNDLQKIIILRCLRPDKITPAITNYVTDKLGKKFVEPPPFDLTKSYLDSNCTIPLIFVLSPGADPMASLLKFANDKAMSGSKFQAISLGQGQGPIATKMIKAATEEGTWVCLQNCHLAVSWMPMLEKICEDFTPEVCNSSFRLWLTSYPSPKFPVTILQNGVKMTNEPPTGLRLNLLQSYLTDPVSDPQFFNGCEGKELAWEKLLFGVCFFHALVQERKKFGPLGWNIPYGFNESDLRISIRQLQLFINEYDTIPFEAISYLTGECNYGGRVTDDWDRRLLLTMLADFYNPHIIENSHYKFSPSGNYFAPPKGTYNDYIEFIKKLPFIQHPEIFGLHENVDISKDLQQTKILFESLLLTQGGIKQTGSSGSADQILLQITKDILNKLPNDFDIESALLKYPVRYEESMNTVLVQEMERFNNLIKTIRNTLRDLEKAIKGVVVMDSALEALSGSLLVGKVPEMWAQRSYPSLKPLGSYITDFLARLNFLQDWYNSGKPCVFWLSGFFFTQAFLTGAMQNYARKYTIPIDVLGYEFEVIPSDTSEKAPEDGVYIHGLYLDGSNAYVCPLYKTSERKGTLSTTGHSTNFVIAMLLKTDQPTQHWIKRGVALLCQLDD</sequence>
<dbReference type="Pfam" id="PF18198">
    <property type="entry name" value="AAA_lid_11"/>
    <property type="match status" value="1"/>
</dbReference>
<reference evidence="25" key="1">
    <citation type="submission" date="2009-11" db="EMBL/GenBank/DDBJ databases">
        <authorList>
            <consortium name="Porcine genome sequencing project"/>
        </authorList>
    </citation>
    <scope>NUCLEOTIDE SEQUENCE [LARGE SCALE GENOMIC DNA]</scope>
    <source>
        <strain evidence="25">Duroc</strain>
    </source>
</reference>
<keyword evidence="14" id="KW-0969">Cilium</keyword>
<keyword evidence="7" id="KW-0677">Repeat</keyword>
<keyword evidence="9" id="KW-0833">Ubl conjugation pathway</keyword>
<evidence type="ECO:0000256" key="8">
    <source>
        <dbReference type="ARBA" id="ARBA00022741"/>
    </source>
</evidence>
<dbReference type="PaxDb" id="9823-ENSSSCP00000025916"/>
<feature type="coiled-coil region" evidence="20">
    <location>
        <begin position="2630"/>
        <end position="2695"/>
    </location>
</feature>
<dbReference type="Gene3D" id="3.10.490.20">
    <property type="match status" value="2"/>
</dbReference>
<dbReference type="GO" id="GO:0005874">
    <property type="term" value="C:microtubule"/>
    <property type="evidence" value="ECO:0007669"/>
    <property type="project" value="UniProtKB-KW"/>
</dbReference>
<dbReference type="Gene3D" id="1.20.58.1120">
    <property type="match status" value="1"/>
</dbReference>
<dbReference type="FunFam" id="1.20.1270.280:FF:000001">
    <property type="entry name" value="dynein heavy chain 7, axonemal"/>
    <property type="match status" value="1"/>
</dbReference>
<dbReference type="Gene3D" id="1.20.1270.280">
    <property type="match status" value="1"/>
</dbReference>
<comment type="subcellular location">
    <subcellularLocation>
        <location evidence="1">Cell projection</location>
        <location evidence="1">Cilium</location>
        <location evidence="1">Flagellum</location>
    </subcellularLocation>
    <subcellularLocation>
        <location evidence="2">Cytoplasm</location>
        <location evidence="2">Cytoskeleton</location>
        <location evidence="2">Cilium axoneme</location>
    </subcellularLocation>
</comment>
<evidence type="ECO:0000256" key="16">
    <source>
        <dbReference type="ARBA" id="ARBA00023212"/>
    </source>
</evidence>
<evidence type="ECO:0000256" key="6">
    <source>
        <dbReference type="ARBA" id="ARBA00022701"/>
    </source>
</evidence>
<keyword evidence="8" id="KW-0547">Nucleotide-binding</keyword>
<dbReference type="GO" id="GO:0003341">
    <property type="term" value="P:cilium movement"/>
    <property type="evidence" value="ECO:0007669"/>
    <property type="project" value="UniProtKB-ARBA"/>
</dbReference>
<dbReference type="Proteomes" id="UP000008227">
    <property type="component" value="Chromosome 13"/>
</dbReference>
<dbReference type="Gene3D" id="1.10.8.1220">
    <property type="match status" value="1"/>
</dbReference>
<dbReference type="FunFam" id="1.20.58.1120:FF:000005">
    <property type="entry name" value="Dynein, axonemal, heavy chain 12"/>
    <property type="match status" value="1"/>
</dbReference>
<organism evidence="24 25">
    <name type="scientific">Sus scrofa</name>
    <name type="common">Pig</name>
    <dbReference type="NCBI Taxonomy" id="9823"/>
    <lineage>
        <taxon>Eukaryota</taxon>
        <taxon>Metazoa</taxon>
        <taxon>Chordata</taxon>
        <taxon>Craniata</taxon>
        <taxon>Vertebrata</taxon>
        <taxon>Euteleostomi</taxon>
        <taxon>Mammalia</taxon>
        <taxon>Eutheria</taxon>
        <taxon>Laurasiatheria</taxon>
        <taxon>Artiodactyla</taxon>
        <taxon>Suina</taxon>
        <taxon>Suidae</taxon>
        <taxon>Sus</taxon>
    </lineage>
</organism>
<dbReference type="InterPro" id="IPR003593">
    <property type="entry name" value="AAA+_ATPase"/>
</dbReference>
<dbReference type="FunFam" id="1.10.287.2620:FF:000002">
    <property type="entry name" value="Dynein heavy chain 2, axonemal"/>
    <property type="match status" value="1"/>
</dbReference>
<dbReference type="Gene3D" id="6.10.140.1060">
    <property type="match status" value="1"/>
</dbReference>
<dbReference type="FunFam" id="3.40.50.300:FF:000223">
    <property type="entry name" value="Dynein heavy chain 3, axonemal"/>
    <property type="match status" value="1"/>
</dbReference>
<dbReference type="InterPro" id="IPR041466">
    <property type="entry name" value="Dynein_AAA5_ext"/>
</dbReference>
<feature type="transmembrane region" description="Helical" evidence="22">
    <location>
        <begin position="1714"/>
        <end position="1733"/>
    </location>
</feature>
<keyword evidence="16" id="KW-0206">Cytoskeleton</keyword>
<feature type="compositionally biased region" description="Basic and acidic residues" evidence="21">
    <location>
        <begin position="64"/>
        <end position="73"/>
    </location>
</feature>
<dbReference type="FunFam" id="3.40.50.300:FF:005585">
    <property type="entry name" value="Predicted protein"/>
    <property type="match status" value="1"/>
</dbReference>
<dbReference type="FunFam" id="3.40.50.300:FF:001112">
    <property type="entry name" value="Dynein heavy chain 12, axonemal"/>
    <property type="match status" value="1"/>
</dbReference>
<dbReference type="Pfam" id="PF12775">
    <property type="entry name" value="AAA_7"/>
    <property type="match status" value="1"/>
</dbReference>
<dbReference type="InterPro" id="IPR035706">
    <property type="entry name" value="AAA_9"/>
</dbReference>
<evidence type="ECO:0000256" key="3">
    <source>
        <dbReference type="ARBA" id="ARBA00008887"/>
    </source>
</evidence>
<dbReference type="InterPro" id="IPR035699">
    <property type="entry name" value="AAA_6"/>
</dbReference>
<evidence type="ECO:0000256" key="5">
    <source>
        <dbReference type="ARBA" id="ARBA00022490"/>
    </source>
</evidence>
<evidence type="ECO:0000256" key="20">
    <source>
        <dbReference type="SAM" id="Coils"/>
    </source>
</evidence>
<evidence type="ECO:0000256" key="9">
    <source>
        <dbReference type="ARBA" id="ARBA00022786"/>
    </source>
</evidence>
<dbReference type="Pfam" id="PF12777">
    <property type="entry name" value="MT"/>
    <property type="match status" value="1"/>
</dbReference>
<dbReference type="Pfam" id="PF17852">
    <property type="entry name" value="Dynein_AAA_lid"/>
    <property type="match status" value="1"/>
</dbReference>
<feature type="domain" description="AAA+ ATPase" evidence="23">
    <location>
        <begin position="1867"/>
        <end position="2015"/>
    </location>
</feature>
<dbReference type="FunFam" id="3.40.50.300:FF:000044">
    <property type="entry name" value="Dynein heavy chain 5, axonemal"/>
    <property type="match status" value="1"/>
</dbReference>
<dbReference type="InterPro" id="IPR041228">
    <property type="entry name" value="Dynein_C"/>
</dbReference>
<keyword evidence="22" id="KW-0812">Transmembrane</keyword>
<keyword evidence="13 20" id="KW-0175">Coiled coil</keyword>
<feature type="transmembrane region" description="Helical" evidence="22">
    <location>
        <begin position="1745"/>
        <end position="1766"/>
    </location>
</feature>
<evidence type="ECO:0000256" key="12">
    <source>
        <dbReference type="ARBA" id="ARBA00023017"/>
    </source>
</evidence>
<reference evidence="24" key="4">
    <citation type="submission" date="2025-09" db="UniProtKB">
        <authorList>
            <consortium name="Ensembl"/>
        </authorList>
    </citation>
    <scope>IDENTIFICATION</scope>
</reference>
<feature type="region of interest" description="Disordered" evidence="21">
    <location>
        <begin position="64"/>
        <end position="85"/>
    </location>
</feature>
<dbReference type="InterPro" id="IPR027417">
    <property type="entry name" value="P-loop_NTPase"/>
</dbReference>
<dbReference type="InterPro" id="IPR004273">
    <property type="entry name" value="Dynein_heavy_D6_P-loop"/>
</dbReference>
<dbReference type="Pfam" id="PF03028">
    <property type="entry name" value="Dynein_heavy"/>
    <property type="match status" value="1"/>
</dbReference>
<dbReference type="Gene3D" id="3.40.50.300">
    <property type="entry name" value="P-loop containing nucleotide triphosphate hydrolases"/>
    <property type="match status" value="5"/>
</dbReference>
<dbReference type="FunFam" id="1.20.920.30:FF:000002">
    <property type="entry name" value="Dynein axonemal heavy chain 3"/>
    <property type="match status" value="1"/>
</dbReference>
<keyword evidence="25" id="KW-1185">Reference proteome</keyword>
<dbReference type="FunFam" id="1.10.8.1220:FF:000001">
    <property type="entry name" value="Dynein axonemal heavy chain 5"/>
    <property type="match status" value="1"/>
</dbReference>
<proteinExistence type="inferred from homology"/>
<dbReference type="Pfam" id="PF18199">
    <property type="entry name" value="Dynein_C"/>
    <property type="match status" value="2"/>
</dbReference>
<dbReference type="FunFam" id="1.10.8.720:FF:000001">
    <property type="entry name" value="dynein heavy chain 7, axonemal"/>
    <property type="match status" value="1"/>
</dbReference>
<feature type="compositionally biased region" description="Basic and acidic residues" evidence="21">
    <location>
        <begin position="753"/>
        <end position="765"/>
    </location>
</feature>
<dbReference type="Gene3D" id="1.10.8.720">
    <property type="entry name" value="Region D6 of dynein motor"/>
    <property type="match status" value="1"/>
</dbReference>
<dbReference type="InterPro" id="IPR026983">
    <property type="entry name" value="DHC"/>
</dbReference>
<dbReference type="InterPro" id="IPR042219">
    <property type="entry name" value="AAA_lid_11_sf"/>
</dbReference>
<dbReference type="GO" id="GO:0005524">
    <property type="term" value="F:ATP binding"/>
    <property type="evidence" value="ECO:0007669"/>
    <property type="project" value="UniProtKB-KW"/>
</dbReference>
<evidence type="ECO:0000256" key="19">
    <source>
        <dbReference type="ARBA" id="ARBA00069442"/>
    </source>
</evidence>
<evidence type="ECO:0000313" key="25">
    <source>
        <dbReference type="Proteomes" id="UP000008227"/>
    </source>
</evidence>
<feature type="domain" description="AAA+ ATPase" evidence="23">
    <location>
        <begin position="1254"/>
        <end position="1393"/>
    </location>
</feature>
<dbReference type="InterPro" id="IPR043160">
    <property type="entry name" value="Dynein_C_barrel"/>
</dbReference>
<evidence type="ECO:0000256" key="18">
    <source>
        <dbReference type="ARBA" id="ARBA00057074"/>
    </source>
</evidence>
<keyword evidence="10" id="KW-0067">ATP-binding</keyword>
<dbReference type="CDD" id="cd00009">
    <property type="entry name" value="AAA"/>
    <property type="match status" value="1"/>
</dbReference>
<reference evidence="24" key="3">
    <citation type="submission" date="2025-08" db="UniProtKB">
        <authorList>
            <consortium name="Ensembl"/>
        </authorList>
    </citation>
    <scope>IDENTIFICATION</scope>
</reference>
<evidence type="ECO:0000256" key="1">
    <source>
        <dbReference type="ARBA" id="ARBA00004230"/>
    </source>
</evidence>
<dbReference type="InterPro" id="IPR042228">
    <property type="entry name" value="Dynein_linker_3"/>
</dbReference>
<feature type="region of interest" description="Disordered" evidence="21">
    <location>
        <begin position="745"/>
        <end position="766"/>
    </location>
</feature>
<keyword evidence="11" id="KW-0282">Flagellum</keyword>
<dbReference type="Gene3D" id="1.10.472.130">
    <property type="match status" value="1"/>
</dbReference>
<dbReference type="Gene3D" id="1.20.920.30">
    <property type="match status" value="1"/>
</dbReference>
<dbReference type="PANTHER" id="PTHR22878:SF70">
    <property type="entry name" value="DYNEIN HEAVY CHAIN 2, AXONEMAL"/>
    <property type="match status" value="1"/>
</dbReference>
<dbReference type="FunFam" id="3.40.50.300:FF:002141">
    <property type="entry name" value="Dynein heavy chain"/>
    <property type="match status" value="1"/>
</dbReference>
<dbReference type="Pfam" id="PF08393">
    <property type="entry name" value="DHC_N2"/>
    <property type="match status" value="1"/>
</dbReference>
<dbReference type="InterPro" id="IPR041658">
    <property type="entry name" value="AAA_lid_11"/>
</dbReference>